<comment type="caution">
    <text evidence="2">The sequence shown here is derived from an EMBL/GenBank/DDBJ whole genome shotgun (WGS) entry which is preliminary data.</text>
</comment>
<organism evidence="2 3">
    <name type="scientific">Pythium insidiosum</name>
    <name type="common">Pythiosis disease agent</name>
    <dbReference type="NCBI Taxonomy" id="114742"/>
    <lineage>
        <taxon>Eukaryota</taxon>
        <taxon>Sar</taxon>
        <taxon>Stramenopiles</taxon>
        <taxon>Oomycota</taxon>
        <taxon>Peronosporomycetes</taxon>
        <taxon>Pythiales</taxon>
        <taxon>Pythiaceae</taxon>
        <taxon>Pythium</taxon>
    </lineage>
</organism>
<feature type="coiled-coil region" evidence="1">
    <location>
        <begin position="319"/>
        <end position="346"/>
    </location>
</feature>
<reference evidence="2" key="1">
    <citation type="submission" date="2021-12" db="EMBL/GenBank/DDBJ databases">
        <title>Prjna785345.</title>
        <authorList>
            <person name="Rujirawat T."/>
            <person name="Krajaejun T."/>
        </authorList>
    </citation>
    <scope>NUCLEOTIDE SEQUENCE</scope>
    <source>
        <strain evidence="2">Pi057C3</strain>
    </source>
</reference>
<keyword evidence="1" id="KW-0175">Coiled coil</keyword>
<name>A0AAD5LJE2_PYTIN</name>
<evidence type="ECO:0000313" key="3">
    <source>
        <dbReference type="Proteomes" id="UP001209570"/>
    </source>
</evidence>
<dbReference type="EMBL" id="JAKCXM010000089">
    <property type="protein sequence ID" value="KAJ0403070.1"/>
    <property type="molecule type" value="Genomic_DNA"/>
</dbReference>
<proteinExistence type="predicted"/>
<dbReference type="AlphaFoldDB" id="A0AAD5LJE2"/>
<evidence type="ECO:0000256" key="1">
    <source>
        <dbReference type="SAM" id="Coils"/>
    </source>
</evidence>
<accession>A0AAD5LJE2</accession>
<evidence type="ECO:0000313" key="2">
    <source>
        <dbReference type="EMBL" id="KAJ0403070.1"/>
    </source>
</evidence>
<keyword evidence="3" id="KW-1185">Reference proteome</keyword>
<protein>
    <submittedName>
        <fullName evidence="2">Uncharacterized protein</fullName>
    </submittedName>
</protein>
<gene>
    <name evidence="2" type="ORF">P43SY_009137</name>
</gene>
<dbReference type="Proteomes" id="UP001209570">
    <property type="component" value="Unassembled WGS sequence"/>
</dbReference>
<sequence>MAAAGPPGATSAVAASNGSYYEEYMRSNALRKHGSDRSAKQLLTDRNAYISFLEVQLERVSAACLSAQTVERRLSELEAAQIANDQKLSSLSKVFRLNQEYMEQTADQARADLTAFANKVDSWMDKYATDVAAHETRLTQCEEQLRRCDDVLTSVRDETQREFSDATHSIQRDVDAQQTLLFAVETRIENMQLEHQDIRSQMDRLHEVVNERVETDLEQFRTTLSEKAMSVDQMHEQLLRNEAISDMDDVRALLRKCLDAQHLLSASVVSLERDVDVASVGATRHRVDLQSDVVGELKENQTRLRDALRAVQSCARDAAERSDLQCERLADRLEAAEEQFARLAHEALERADTLSKSYV</sequence>